<name>G2DW00_9GAMM</name>
<dbReference type="OrthoDB" id="9816564at2"/>
<evidence type="ECO:0000259" key="1">
    <source>
        <dbReference type="Pfam" id="PF00535"/>
    </source>
</evidence>
<reference evidence="2 3" key="1">
    <citation type="submission" date="2011-06" db="EMBL/GenBank/DDBJ databases">
        <title>The draft genome of Thiorhodococcus drewsii AZ1.</title>
        <authorList>
            <consortium name="US DOE Joint Genome Institute (JGI-PGF)"/>
            <person name="Lucas S."/>
            <person name="Han J."/>
            <person name="Lapidus A."/>
            <person name="Cheng J.-F."/>
            <person name="Goodwin L."/>
            <person name="Pitluck S."/>
            <person name="Peters L."/>
            <person name="Land M.L."/>
            <person name="Hauser L."/>
            <person name="Vogl K."/>
            <person name="Liu Z."/>
            <person name="Imhoff J."/>
            <person name="Thiel V."/>
            <person name="Frigaard N.-U."/>
            <person name="Bryant D.A."/>
            <person name="Woyke T.J."/>
        </authorList>
    </citation>
    <scope>NUCLEOTIDE SEQUENCE [LARGE SCALE GENOMIC DNA]</scope>
    <source>
        <strain evidence="2 3">AZ1</strain>
    </source>
</reference>
<keyword evidence="3" id="KW-1185">Reference proteome</keyword>
<dbReference type="InterPro" id="IPR023214">
    <property type="entry name" value="HAD_sf"/>
</dbReference>
<gene>
    <name evidence="2" type="ORF">ThidrDRAFT_0061</name>
</gene>
<evidence type="ECO:0000313" key="2">
    <source>
        <dbReference type="EMBL" id="EGV33906.1"/>
    </source>
</evidence>
<feature type="domain" description="Glycosyltransferase 2-like" evidence="1">
    <location>
        <begin position="7"/>
        <end position="147"/>
    </location>
</feature>
<dbReference type="GO" id="GO:0016758">
    <property type="term" value="F:hexosyltransferase activity"/>
    <property type="evidence" value="ECO:0007669"/>
    <property type="project" value="UniProtKB-ARBA"/>
</dbReference>
<dbReference type="Gene3D" id="3.90.550.10">
    <property type="entry name" value="Spore Coat Polysaccharide Biosynthesis Protein SpsA, Chain A"/>
    <property type="match status" value="1"/>
</dbReference>
<dbReference type="SUPFAM" id="SSF56784">
    <property type="entry name" value="HAD-like"/>
    <property type="match status" value="1"/>
</dbReference>
<dbReference type="STRING" id="765913.ThidrDRAFT_0061"/>
<protein>
    <submittedName>
        <fullName evidence="2">Glycosyl transferase family 2</fullName>
    </submittedName>
</protein>
<dbReference type="Gene3D" id="3.40.50.1000">
    <property type="entry name" value="HAD superfamily/HAD-like"/>
    <property type="match status" value="1"/>
</dbReference>
<proteinExistence type="predicted"/>
<dbReference type="PATRIC" id="fig|765913.3.peg.62"/>
<sequence length="1076" mass="122354">MSSPLISVIIPAFEHARYVEAAVRSALEQEDVRLEVIAIDDGSSDDTLKILSSIEDPRLHVETQDNQGAWSTINRGLSLATGDYLAILNSDDVFHPRRLVRLLDASRADGLDLVLSDLRLIDAQGEEIRDPSHWWLRWYADLKRRYLEEGDPARALLCGNWSITTSNCFMSRRAYEILGGFRPLNYVLDYEYLLRASTTSGLKLGFLIGEPLLDYRLHGANTILKQPLLANLETDVLLRRYLPRVLGEETRPGIEYLNRIKRYIVKLDREHRRQTMQRTIDGLADANDALNAANQGLHAGNEELNRINRSLTDANADLHRVNQSLDAANRALDAEREHLGGLLAAREDALTRAHGDLERLHRHPAFRAWRMAARVVRAARRAGSLVRVKRAPRARDVSELGRMIEESLAGVELVSFDIFDTLLERLIDPPDHVKIIGARGLARHLSVHYGQERSLAELLSLRDEVEGRLRRERLAESLDHECRFSDLAAEMARLLVGQPDRALADWIVAEELRAESDCLYVKPGIMSLLAGLRERGLRLIAVSDMYLDQAHLETLLGQMGLMAFIERIYVSSDTGIGKHTGRLFHHVLDEQGVEASRVLHIGDNAHSDVGVPSRLGIRSLWLDDRANNRRRTILRGHARLAIRNPYWRGRHLLQLIPPGPDRGAAFDLGYSFLGPVFCAFTLGVIEKVREHRIERLFFLAREGELFMRLFEVLASRLMEPEEMPAVEYLSVSRKSTAPAVLADGLSYETSLAPLYNPKQRGLSSLCRTFDIPPESLEAVAARHGYVLDAPIHDWHSPQYRALIEDPDFQAVVKRLGSERRALLEEYLEQKGFFSAARVGLVDIGWNGSSQRYFQDAFSKRPDYPHVFGLYMGWVHGIRHSFDPECNSLFGLLYDVRRGNQLEDAVSRFEELFEEGARALHATTLGYVRGNDGRVEPILKEDTAADRRAELDMNPRIEDFRSGALAFADGFVHAVRLTGYGFEEIRPFVMTLIDRLVAHPTREEARTLMQITHSEDFGYDSVMFLHEDRLRIWDLLRPRRFVRRLRTSNWVYGSGRLTGMPGLNSLLRYLDLARRRP</sequence>
<organism evidence="2 3">
    <name type="scientific">Thiorhodococcus drewsii AZ1</name>
    <dbReference type="NCBI Taxonomy" id="765913"/>
    <lineage>
        <taxon>Bacteria</taxon>
        <taxon>Pseudomonadati</taxon>
        <taxon>Pseudomonadota</taxon>
        <taxon>Gammaproteobacteria</taxon>
        <taxon>Chromatiales</taxon>
        <taxon>Chromatiaceae</taxon>
        <taxon>Thiorhodococcus</taxon>
    </lineage>
</organism>
<dbReference type="PANTHER" id="PTHR22916:SF65">
    <property type="entry name" value="SLR1065 PROTEIN"/>
    <property type="match status" value="1"/>
</dbReference>
<dbReference type="Pfam" id="PF00535">
    <property type="entry name" value="Glycos_transf_2"/>
    <property type="match status" value="1"/>
</dbReference>
<evidence type="ECO:0000313" key="3">
    <source>
        <dbReference type="Proteomes" id="UP000004200"/>
    </source>
</evidence>
<dbReference type="AlphaFoldDB" id="G2DW00"/>
<dbReference type="EMBL" id="AFWT01000001">
    <property type="protein sequence ID" value="EGV33906.1"/>
    <property type="molecule type" value="Genomic_DNA"/>
</dbReference>
<accession>G2DW00</accession>
<dbReference type="Gene3D" id="1.10.150.400">
    <property type="match status" value="1"/>
</dbReference>
<dbReference type="eggNOG" id="COG5610">
    <property type="taxonomic scope" value="Bacteria"/>
</dbReference>
<dbReference type="eggNOG" id="COG1216">
    <property type="taxonomic scope" value="Bacteria"/>
</dbReference>
<dbReference type="SUPFAM" id="SSF53448">
    <property type="entry name" value="Nucleotide-diphospho-sugar transferases"/>
    <property type="match status" value="1"/>
</dbReference>
<dbReference type="InterPro" id="IPR029044">
    <property type="entry name" value="Nucleotide-diphossugar_trans"/>
</dbReference>
<comment type="caution">
    <text evidence="2">The sequence shown here is derived from an EMBL/GenBank/DDBJ whole genome shotgun (WGS) entry which is preliminary data.</text>
</comment>
<dbReference type="RefSeq" id="WP_007038777.1">
    <property type="nucleotide sequence ID" value="NZ_AFWT01000001.1"/>
</dbReference>
<keyword evidence="2" id="KW-0808">Transferase</keyword>
<dbReference type="PANTHER" id="PTHR22916">
    <property type="entry name" value="GLYCOSYLTRANSFERASE"/>
    <property type="match status" value="1"/>
</dbReference>
<dbReference type="Pfam" id="PF00702">
    <property type="entry name" value="Hydrolase"/>
    <property type="match status" value="1"/>
</dbReference>
<dbReference type="InterPro" id="IPR001173">
    <property type="entry name" value="Glyco_trans_2-like"/>
</dbReference>
<dbReference type="Proteomes" id="UP000004200">
    <property type="component" value="Unassembled WGS sequence"/>
</dbReference>
<dbReference type="InterPro" id="IPR036412">
    <property type="entry name" value="HAD-like_sf"/>
</dbReference>